<organism evidence="1 2">
    <name type="scientific">Cardiocondyla obscurior</name>
    <dbReference type="NCBI Taxonomy" id="286306"/>
    <lineage>
        <taxon>Eukaryota</taxon>
        <taxon>Metazoa</taxon>
        <taxon>Ecdysozoa</taxon>
        <taxon>Arthropoda</taxon>
        <taxon>Hexapoda</taxon>
        <taxon>Insecta</taxon>
        <taxon>Pterygota</taxon>
        <taxon>Neoptera</taxon>
        <taxon>Endopterygota</taxon>
        <taxon>Hymenoptera</taxon>
        <taxon>Apocrita</taxon>
        <taxon>Aculeata</taxon>
        <taxon>Formicoidea</taxon>
        <taxon>Formicidae</taxon>
        <taxon>Myrmicinae</taxon>
        <taxon>Cardiocondyla</taxon>
    </lineage>
</organism>
<dbReference type="AlphaFoldDB" id="A0AAW2FNC6"/>
<protein>
    <recommendedName>
        <fullName evidence="3">Ribosomal protein L14</fullName>
    </recommendedName>
</protein>
<sequence>MNRRSPAHHRHLSSGVPAVRVLCVKAINIEIRAPRISEICQLRGFVAEQKIKKIKVAGIICENVTRRVHLSRHSPLIRTIPLDAARGVMRENSV</sequence>
<name>A0AAW2FNC6_9HYME</name>
<evidence type="ECO:0008006" key="3">
    <source>
        <dbReference type="Google" id="ProtNLM"/>
    </source>
</evidence>
<evidence type="ECO:0000313" key="2">
    <source>
        <dbReference type="Proteomes" id="UP001430953"/>
    </source>
</evidence>
<proteinExistence type="predicted"/>
<gene>
    <name evidence="1" type="ORF">PUN28_011045</name>
</gene>
<evidence type="ECO:0000313" key="1">
    <source>
        <dbReference type="EMBL" id="KAL0115891.1"/>
    </source>
</evidence>
<dbReference type="EMBL" id="JADYXP020000010">
    <property type="protein sequence ID" value="KAL0115891.1"/>
    <property type="molecule type" value="Genomic_DNA"/>
</dbReference>
<dbReference type="Proteomes" id="UP001430953">
    <property type="component" value="Unassembled WGS sequence"/>
</dbReference>
<keyword evidence="2" id="KW-1185">Reference proteome</keyword>
<reference evidence="1 2" key="1">
    <citation type="submission" date="2023-03" db="EMBL/GenBank/DDBJ databases">
        <title>High recombination rates correlate with genetic variation in Cardiocondyla obscurior ants.</title>
        <authorList>
            <person name="Errbii M."/>
        </authorList>
    </citation>
    <scope>NUCLEOTIDE SEQUENCE [LARGE SCALE GENOMIC DNA]</scope>
    <source>
        <strain evidence="1">Alpha-2009</strain>
        <tissue evidence="1">Whole body</tissue>
    </source>
</reference>
<comment type="caution">
    <text evidence="1">The sequence shown here is derived from an EMBL/GenBank/DDBJ whole genome shotgun (WGS) entry which is preliminary data.</text>
</comment>
<accession>A0AAW2FNC6</accession>